<dbReference type="Gene3D" id="1.10.510.10">
    <property type="entry name" value="Transferase(Phosphotransferase) domain 1"/>
    <property type="match status" value="1"/>
</dbReference>
<keyword evidence="7" id="KW-1185">Reference proteome</keyword>
<comment type="caution">
    <text evidence="6">The sequence shown here is derived from an EMBL/GenBank/DDBJ whole genome shotgun (WGS) entry which is preliminary data.</text>
</comment>
<dbReference type="CDD" id="cd14014">
    <property type="entry name" value="STKc_PknB_like"/>
    <property type="match status" value="1"/>
</dbReference>
<reference evidence="6 7" key="1">
    <citation type="submission" date="2021-04" db="EMBL/GenBank/DDBJ databases">
        <authorList>
            <person name="Ivanova A."/>
        </authorList>
    </citation>
    <scope>NUCLEOTIDE SEQUENCE [LARGE SCALE GENOMIC DNA]</scope>
    <source>
        <strain evidence="6 7">G18</strain>
    </source>
</reference>
<sequence>MATHTQLPRLSSPFLSAVRKSGLLTPDDLMAVFANASIDPTTAEPIQVAALLVRKKLLTKFQAMQLLNNRTQGFVLDKYKILDGIRQDRVGMVFKAEHMTTKRTVALKVLPCDRASDPTILKAFLDEVRAAAKVDHPAVARIVDVGYWQGTHFVVSEFVPGQTLDKVVAEKGPLAPDAAAQVVAQVAVGLMHAHSCGLIHRDMKPGNLSLTPDRGVKLIDLGLTHMLESPWARVTKRISTKEYAEEIAHIAPEQAWGCEMDCRSDVYSLGSTFYFLLTGEVPFPGLAPEMMAERQIRGVPSPAKLQPKISPELARIVMKMGAKDPHTRYQNAREVVQALQAWLPLAQCRALGISAEHPSLDAQGDSRTHALVKSPAKKGGVLAFVRGLFGR</sequence>
<organism evidence="6 7">
    <name type="scientific">Gemmata palustris</name>
    <dbReference type="NCBI Taxonomy" id="2822762"/>
    <lineage>
        <taxon>Bacteria</taxon>
        <taxon>Pseudomonadati</taxon>
        <taxon>Planctomycetota</taxon>
        <taxon>Planctomycetia</taxon>
        <taxon>Gemmatales</taxon>
        <taxon>Gemmataceae</taxon>
        <taxon>Gemmata</taxon>
    </lineage>
</organism>
<dbReference type="GO" id="GO:0004674">
    <property type="term" value="F:protein serine/threonine kinase activity"/>
    <property type="evidence" value="ECO:0007669"/>
    <property type="project" value="UniProtKB-KW"/>
</dbReference>
<evidence type="ECO:0000256" key="3">
    <source>
        <dbReference type="ARBA" id="ARBA00022777"/>
    </source>
</evidence>
<dbReference type="EMBL" id="JAGKQQ010000001">
    <property type="protein sequence ID" value="MBP3957529.1"/>
    <property type="molecule type" value="Genomic_DNA"/>
</dbReference>
<gene>
    <name evidence="6" type="ORF">J8F10_19960</name>
</gene>
<accession>A0ABS5BV36</accession>
<dbReference type="Proteomes" id="UP000676565">
    <property type="component" value="Unassembled WGS sequence"/>
</dbReference>
<protein>
    <submittedName>
        <fullName evidence="6">Serine/threonine protein kinase</fullName>
    </submittedName>
</protein>
<proteinExistence type="predicted"/>
<dbReference type="Gene3D" id="3.30.200.20">
    <property type="entry name" value="Phosphorylase Kinase, domain 1"/>
    <property type="match status" value="1"/>
</dbReference>
<dbReference type="PROSITE" id="PS50011">
    <property type="entry name" value="PROTEIN_KINASE_DOM"/>
    <property type="match status" value="1"/>
</dbReference>
<evidence type="ECO:0000256" key="2">
    <source>
        <dbReference type="ARBA" id="ARBA00022741"/>
    </source>
</evidence>
<name>A0ABS5BV36_9BACT</name>
<evidence type="ECO:0000313" key="6">
    <source>
        <dbReference type="EMBL" id="MBP3957529.1"/>
    </source>
</evidence>
<keyword evidence="3 6" id="KW-0418">Kinase</keyword>
<evidence type="ECO:0000259" key="5">
    <source>
        <dbReference type="PROSITE" id="PS50011"/>
    </source>
</evidence>
<dbReference type="PANTHER" id="PTHR43289">
    <property type="entry name" value="MITOGEN-ACTIVATED PROTEIN KINASE KINASE KINASE 20-RELATED"/>
    <property type="match status" value="1"/>
</dbReference>
<keyword evidence="4" id="KW-0067">ATP-binding</keyword>
<dbReference type="PANTHER" id="PTHR43289:SF6">
    <property type="entry name" value="SERINE_THREONINE-PROTEIN KINASE NEKL-3"/>
    <property type="match status" value="1"/>
</dbReference>
<dbReference type="RefSeq" id="WP_210656679.1">
    <property type="nucleotide sequence ID" value="NZ_JAGKQQ010000001.1"/>
</dbReference>
<dbReference type="SUPFAM" id="SSF56112">
    <property type="entry name" value="Protein kinase-like (PK-like)"/>
    <property type="match status" value="1"/>
</dbReference>
<dbReference type="InterPro" id="IPR011009">
    <property type="entry name" value="Kinase-like_dom_sf"/>
</dbReference>
<keyword evidence="1" id="KW-0808">Transferase</keyword>
<dbReference type="Pfam" id="PF00069">
    <property type="entry name" value="Pkinase"/>
    <property type="match status" value="1"/>
</dbReference>
<feature type="domain" description="Protein kinase" evidence="5">
    <location>
        <begin position="79"/>
        <end position="343"/>
    </location>
</feature>
<keyword evidence="6" id="KW-0723">Serine/threonine-protein kinase</keyword>
<evidence type="ECO:0000256" key="4">
    <source>
        <dbReference type="ARBA" id="ARBA00022840"/>
    </source>
</evidence>
<evidence type="ECO:0000256" key="1">
    <source>
        <dbReference type="ARBA" id="ARBA00022679"/>
    </source>
</evidence>
<evidence type="ECO:0000313" key="7">
    <source>
        <dbReference type="Proteomes" id="UP000676565"/>
    </source>
</evidence>
<keyword evidence="2" id="KW-0547">Nucleotide-binding</keyword>
<dbReference type="SMART" id="SM00220">
    <property type="entry name" value="S_TKc"/>
    <property type="match status" value="1"/>
</dbReference>
<dbReference type="InterPro" id="IPR000719">
    <property type="entry name" value="Prot_kinase_dom"/>
</dbReference>